<name>A0A4P9ZZK0_9FUNG</name>
<evidence type="ECO:0000256" key="1">
    <source>
        <dbReference type="SAM" id="SignalP"/>
    </source>
</evidence>
<proteinExistence type="predicted"/>
<dbReference type="EMBL" id="ML002292">
    <property type="protein sequence ID" value="RKP39173.1"/>
    <property type="molecule type" value="Genomic_DNA"/>
</dbReference>
<reference evidence="3" key="1">
    <citation type="journal article" date="2018" name="Nat. Microbiol.">
        <title>Leveraging single-cell genomics to expand the fungal tree of life.</title>
        <authorList>
            <person name="Ahrendt S.R."/>
            <person name="Quandt C.A."/>
            <person name="Ciobanu D."/>
            <person name="Clum A."/>
            <person name="Salamov A."/>
            <person name="Andreopoulos B."/>
            <person name="Cheng J.F."/>
            <person name="Woyke T."/>
            <person name="Pelin A."/>
            <person name="Henrissat B."/>
            <person name="Reynolds N.K."/>
            <person name="Benny G.L."/>
            <person name="Smith M.E."/>
            <person name="James T.Y."/>
            <person name="Grigoriev I.V."/>
        </authorList>
    </citation>
    <scope>NUCLEOTIDE SEQUENCE [LARGE SCALE GENOMIC DNA]</scope>
    <source>
        <strain evidence="3">RSA 468</strain>
    </source>
</reference>
<evidence type="ECO:0000313" key="2">
    <source>
        <dbReference type="EMBL" id="RKP39173.1"/>
    </source>
</evidence>
<feature type="signal peptide" evidence="1">
    <location>
        <begin position="1"/>
        <end position="21"/>
    </location>
</feature>
<accession>A0A4P9ZZK0</accession>
<dbReference type="AlphaFoldDB" id="A0A4P9ZZK0"/>
<keyword evidence="1" id="KW-0732">Signal</keyword>
<organism evidence="2 3">
    <name type="scientific">Dimargaris cristalligena</name>
    <dbReference type="NCBI Taxonomy" id="215637"/>
    <lineage>
        <taxon>Eukaryota</taxon>
        <taxon>Fungi</taxon>
        <taxon>Fungi incertae sedis</taxon>
        <taxon>Zoopagomycota</taxon>
        <taxon>Kickxellomycotina</taxon>
        <taxon>Dimargaritomycetes</taxon>
        <taxon>Dimargaritales</taxon>
        <taxon>Dimargaritaceae</taxon>
        <taxon>Dimargaris</taxon>
    </lineage>
</organism>
<dbReference type="Proteomes" id="UP000268162">
    <property type="component" value="Unassembled WGS sequence"/>
</dbReference>
<feature type="chain" id="PRO_5020343673" evidence="1">
    <location>
        <begin position="22"/>
        <end position="426"/>
    </location>
</feature>
<gene>
    <name evidence="2" type="ORF">BJ085DRAFT_31406</name>
</gene>
<protein>
    <submittedName>
        <fullName evidence="2">Uncharacterized protein</fullName>
    </submittedName>
</protein>
<keyword evidence="3" id="KW-1185">Reference proteome</keyword>
<evidence type="ECO:0000313" key="3">
    <source>
        <dbReference type="Proteomes" id="UP000268162"/>
    </source>
</evidence>
<sequence>MVQVPLLAFVWLGLHAVYASGNPTTITGAMNSLSLDSSALGETASDGPGYKKVAPETWHDIIDRVPRKTIGQLARVDKHLQSVVNSSFRAQYLKTASEISNNIGAKVSRRRLSKDSVDDAILTTVYDALGPQARAYFTETVYQKLCADGVRNSIPGANGMANISNLPPVILAQQMLDQEHEHLKYLDFGSLNTVEQIQIFPILAPVVDRNQGLLVWLLNTLHDPRLLLALKGHVLESIGGTGLIAELMAGFSVIIPHGYRSQLINQIWLPWLVLAMVQMKRIAELKELIDLRGQYSPWMLPTGQLLILLYTLELQQELPAGLTPQIFQTENARKGTIPHQIQCAKDYGFQKAATVLENIEVAEPTAEPNAPVRCGFSLFDQRFVRIDAQSRLIIKVYAPIVDAKLEHGIVYLPESDFQAITSTSTS</sequence>